<reference evidence="2 3" key="1">
    <citation type="submission" date="2019-11" db="EMBL/GenBank/DDBJ databases">
        <title>Draft genome sequence of Blautia luti DSM 14534T, isolated from human stool.</title>
        <authorList>
            <person name="Ortiz R."/>
            <person name="Melis-Arcos F."/>
            <person name="Covarrubias P."/>
            <person name="Cardenas J.P."/>
            <person name="Perez-Donoso J."/>
            <person name="Almonacid D."/>
        </authorList>
    </citation>
    <scope>NUCLEOTIDE SEQUENCE [LARGE SCALE GENOMIC DNA]</scope>
    <source>
        <strain evidence="2 3">DSM 14534</strain>
    </source>
</reference>
<protein>
    <submittedName>
        <fullName evidence="2">Hydrogenase maturation factor</fullName>
    </submittedName>
</protein>
<comment type="caution">
    <text evidence="2">The sequence shown here is derived from an EMBL/GenBank/DDBJ whole genome shotgun (WGS) entry which is preliminary data.</text>
</comment>
<dbReference type="Proteomes" id="UP000437824">
    <property type="component" value="Unassembled WGS sequence"/>
</dbReference>
<accession>A0A844GQW4</accession>
<gene>
    <name evidence="2" type="ORF">GKZ57_12880</name>
</gene>
<dbReference type="GO" id="GO:0051604">
    <property type="term" value="P:protein maturation"/>
    <property type="evidence" value="ECO:0007669"/>
    <property type="project" value="TreeGrafter"/>
</dbReference>
<dbReference type="Pfam" id="PF02769">
    <property type="entry name" value="AIRS_C"/>
    <property type="match status" value="1"/>
</dbReference>
<dbReference type="SUPFAM" id="SSF56042">
    <property type="entry name" value="PurM C-terminal domain-like"/>
    <property type="match status" value="1"/>
</dbReference>
<dbReference type="AlphaFoldDB" id="A0A844GQW4"/>
<dbReference type="PANTHER" id="PTHR30303:SF4">
    <property type="entry name" value="HYDROGENASE EXPRESSION_FORMATION PROTEIN HYPE"/>
    <property type="match status" value="1"/>
</dbReference>
<sequence length="205" mass="22686">MRLGQAAMEALRAEITGCLQPGDELAVVCPVGLKGTSIIAEQKKERLAEQFSAGFIYNCRTLFRDYGAGETVSVKDSTVWKMAQEAGVSALYAMKEGGFLSALWKMAEASQVGLTVDFRKVPIRQETIEVCEIFDINPYRLESEGSVLLGIRGGQELVQKLRQEGYMAEIIGQTNDGNDRLLYSGSGVRYLERPGEDELYKIKML</sequence>
<organism evidence="2 3">
    <name type="scientific">Blautia luti DSM 14534 = JCM 17040</name>
    <dbReference type="NCBI Taxonomy" id="649762"/>
    <lineage>
        <taxon>Bacteria</taxon>
        <taxon>Bacillati</taxon>
        <taxon>Bacillota</taxon>
        <taxon>Clostridia</taxon>
        <taxon>Lachnospirales</taxon>
        <taxon>Lachnospiraceae</taxon>
        <taxon>Blautia</taxon>
    </lineage>
</organism>
<dbReference type="RefSeq" id="WP_154780698.1">
    <property type="nucleotide sequence ID" value="NZ_WMBC01000011.1"/>
</dbReference>
<dbReference type="InterPro" id="IPR036676">
    <property type="entry name" value="PurM-like_C_sf"/>
</dbReference>
<dbReference type="PANTHER" id="PTHR30303">
    <property type="entry name" value="HYDROGENASE ISOENZYMES FORMATION PROTEIN HYPE"/>
    <property type="match status" value="1"/>
</dbReference>
<dbReference type="Gene3D" id="3.90.650.10">
    <property type="entry name" value="PurM-like C-terminal domain"/>
    <property type="match status" value="1"/>
</dbReference>
<dbReference type="InterPro" id="IPR010918">
    <property type="entry name" value="PurM-like_C_dom"/>
</dbReference>
<dbReference type="EMBL" id="WMBC01000011">
    <property type="protein sequence ID" value="MTD62115.1"/>
    <property type="molecule type" value="Genomic_DNA"/>
</dbReference>
<proteinExistence type="predicted"/>
<dbReference type="InterPro" id="IPR011854">
    <property type="entry name" value="HypE"/>
</dbReference>
<evidence type="ECO:0000313" key="3">
    <source>
        <dbReference type="Proteomes" id="UP000437824"/>
    </source>
</evidence>
<evidence type="ECO:0000259" key="1">
    <source>
        <dbReference type="Pfam" id="PF02769"/>
    </source>
</evidence>
<evidence type="ECO:0000313" key="2">
    <source>
        <dbReference type="EMBL" id="MTD62115.1"/>
    </source>
</evidence>
<name>A0A844GQW4_9FIRM</name>
<feature type="domain" description="PurM-like C-terminal" evidence="1">
    <location>
        <begin position="21"/>
        <end position="178"/>
    </location>
</feature>